<dbReference type="FunFam" id="1.10.287.950:FF:000001">
    <property type="entry name" value="Methyl-accepting chemotaxis sensory transducer"/>
    <property type="match status" value="1"/>
</dbReference>
<dbReference type="CDD" id="cd06225">
    <property type="entry name" value="HAMP"/>
    <property type="match status" value="1"/>
</dbReference>
<gene>
    <name evidence="8" type="ORF">ABOZ73_06255</name>
</gene>
<evidence type="ECO:0000256" key="3">
    <source>
        <dbReference type="ARBA" id="ARBA00029447"/>
    </source>
</evidence>
<evidence type="ECO:0000256" key="1">
    <source>
        <dbReference type="ARBA" id="ARBA00004370"/>
    </source>
</evidence>
<dbReference type="InterPro" id="IPR004089">
    <property type="entry name" value="MCPsignal_dom"/>
</dbReference>
<dbReference type="InterPro" id="IPR051310">
    <property type="entry name" value="MCP_chemotaxis"/>
</dbReference>
<dbReference type="SUPFAM" id="SSF58104">
    <property type="entry name" value="Methyl-accepting chemotaxis protein (MCP) signaling domain"/>
    <property type="match status" value="1"/>
</dbReference>
<dbReference type="GO" id="GO:0016020">
    <property type="term" value="C:membrane"/>
    <property type="evidence" value="ECO:0007669"/>
    <property type="project" value="UniProtKB-SubCell"/>
</dbReference>
<dbReference type="AlphaFoldDB" id="A0AB39KXI3"/>
<proteinExistence type="inferred from homology"/>
<name>A0AB39KXI3_9CAUL</name>
<dbReference type="PANTHER" id="PTHR43531:SF11">
    <property type="entry name" value="METHYL-ACCEPTING CHEMOTAXIS PROTEIN 3"/>
    <property type="match status" value="1"/>
</dbReference>
<organism evidence="8">
    <name type="scientific">Caulobacter sp. 73W</name>
    <dbReference type="NCBI Taxonomy" id="3161137"/>
    <lineage>
        <taxon>Bacteria</taxon>
        <taxon>Pseudomonadati</taxon>
        <taxon>Pseudomonadota</taxon>
        <taxon>Alphaproteobacteria</taxon>
        <taxon>Caulobacterales</taxon>
        <taxon>Caulobacteraceae</taxon>
        <taxon>Caulobacter</taxon>
    </lineage>
</organism>
<keyword evidence="5" id="KW-1133">Transmembrane helix</keyword>
<evidence type="ECO:0000256" key="2">
    <source>
        <dbReference type="ARBA" id="ARBA00022500"/>
    </source>
</evidence>
<feature type="domain" description="HAMP" evidence="7">
    <location>
        <begin position="153"/>
        <end position="205"/>
    </location>
</feature>
<reference evidence="8" key="1">
    <citation type="submission" date="2024-06" db="EMBL/GenBank/DDBJ databases">
        <title>Caulobacter inopinatus, sp. nov.</title>
        <authorList>
            <person name="Donachie S.P."/>
        </authorList>
    </citation>
    <scope>NUCLEOTIDE SEQUENCE</scope>
    <source>
        <strain evidence="8">73W</strain>
    </source>
</reference>
<evidence type="ECO:0000259" key="7">
    <source>
        <dbReference type="PROSITE" id="PS50885"/>
    </source>
</evidence>
<dbReference type="GO" id="GO:0006935">
    <property type="term" value="P:chemotaxis"/>
    <property type="evidence" value="ECO:0007669"/>
    <property type="project" value="UniProtKB-KW"/>
</dbReference>
<dbReference type="GO" id="GO:0007165">
    <property type="term" value="P:signal transduction"/>
    <property type="evidence" value="ECO:0007669"/>
    <property type="project" value="UniProtKB-KW"/>
</dbReference>
<dbReference type="Pfam" id="PF00015">
    <property type="entry name" value="MCPsignal"/>
    <property type="match status" value="1"/>
</dbReference>
<feature type="transmembrane region" description="Helical" evidence="5">
    <location>
        <begin position="51"/>
        <end position="70"/>
    </location>
</feature>
<dbReference type="PROSITE" id="PS50111">
    <property type="entry name" value="CHEMOTAXIS_TRANSDUC_2"/>
    <property type="match status" value="1"/>
</dbReference>
<dbReference type="Gene3D" id="1.10.287.950">
    <property type="entry name" value="Methyl-accepting chemotaxis protein"/>
    <property type="match status" value="1"/>
</dbReference>
<evidence type="ECO:0000313" key="8">
    <source>
        <dbReference type="EMBL" id="XDO98018.1"/>
    </source>
</evidence>
<dbReference type="Pfam" id="PF00672">
    <property type="entry name" value="HAMP"/>
    <property type="match status" value="2"/>
</dbReference>
<keyword evidence="2" id="KW-0145">Chemotaxis</keyword>
<keyword evidence="5" id="KW-0472">Membrane</keyword>
<dbReference type="InterPro" id="IPR003660">
    <property type="entry name" value="HAMP_dom"/>
</dbReference>
<dbReference type="Gene3D" id="1.10.8.500">
    <property type="entry name" value="HAMP domain in histidine kinase"/>
    <property type="match status" value="1"/>
</dbReference>
<comment type="subcellular location">
    <subcellularLocation>
        <location evidence="1">Membrane</location>
    </subcellularLocation>
</comment>
<evidence type="ECO:0000256" key="4">
    <source>
        <dbReference type="PROSITE-ProRule" id="PRU00284"/>
    </source>
</evidence>
<comment type="similarity">
    <text evidence="3">Belongs to the methyl-accepting chemotaxis (MCP) protein family.</text>
</comment>
<dbReference type="RefSeq" id="WP_369061615.1">
    <property type="nucleotide sequence ID" value="NZ_CP158375.1"/>
</dbReference>
<evidence type="ECO:0000259" key="6">
    <source>
        <dbReference type="PROSITE" id="PS50111"/>
    </source>
</evidence>
<feature type="domain" description="HAMP" evidence="7">
    <location>
        <begin position="72"/>
        <end position="125"/>
    </location>
</feature>
<accession>A0AB39KXI3</accession>
<dbReference type="SUPFAM" id="SSF158472">
    <property type="entry name" value="HAMP domain-like"/>
    <property type="match status" value="1"/>
</dbReference>
<keyword evidence="5" id="KW-0812">Transmembrane</keyword>
<keyword evidence="4" id="KW-0807">Transducer</keyword>
<evidence type="ECO:0000256" key="5">
    <source>
        <dbReference type="SAM" id="Phobius"/>
    </source>
</evidence>
<feature type="domain" description="Methyl-accepting transducer" evidence="6">
    <location>
        <begin position="210"/>
        <end position="439"/>
    </location>
</feature>
<dbReference type="EMBL" id="CP158375">
    <property type="protein sequence ID" value="XDO98018.1"/>
    <property type="molecule type" value="Genomic_DNA"/>
</dbReference>
<sequence>MLMTIKSRMRVSWFIGMAAMLALAALNVTLLHMVADAGDRAADILRIADGVSIAVGVGAVVGVILGAIYFERLVISAMGAMSATMRRLAAGEFDVTIPGAGRRDEIGEMARSVEVFRENGLARSRLEAQAAETHRDVDRRLRETEAAFEAAGREQKKLVDAMAGELAKLAEGDLSVRLTDDVAAEYRELKDDFNAAVAQLETTIRGLAGAAGAVRTGSQEIAQASDDLSRRTEHQAATLEETAAALDQITATVSRTASGAEQVTGVVVQAREDAERSGQVVKRAVAAMGLIAESSQEIGQIIGVIDEIAFQTNLLALNAGVEAARAGDAGKGFAVVASEVRALAQRSAEAAKEIKALVGGSGQQVDNGVALVGQTGEALAAIVGKVGEISSLVQEIAHSAVEQSTALEQVNKAMNQMDQVIQQNAAMVEQSAAATRALDQQAVGLTSMVERFTLEKAQAPRPLQEVHERLLAYAGGR</sequence>
<dbReference type="CDD" id="cd11386">
    <property type="entry name" value="MCP_signal"/>
    <property type="match status" value="1"/>
</dbReference>
<dbReference type="SMART" id="SM00283">
    <property type="entry name" value="MA"/>
    <property type="match status" value="1"/>
</dbReference>
<dbReference type="SMART" id="SM00304">
    <property type="entry name" value="HAMP"/>
    <property type="match status" value="2"/>
</dbReference>
<protein>
    <submittedName>
        <fullName evidence="8">Methyl-accepting chemotaxis protein</fullName>
    </submittedName>
</protein>
<dbReference type="PROSITE" id="PS50885">
    <property type="entry name" value="HAMP"/>
    <property type="match status" value="2"/>
</dbReference>
<dbReference type="PANTHER" id="PTHR43531">
    <property type="entry name" value="PROTEIN ICFG"/>
    <property type="match status" value="1"/>
</dbReference>